<gene>
    <name evidence="9" type="ORF">GcM3_163006</name>
</gene>
<dbReference type="Proteomes" id="UP000283383">
    <property type="component" value="Unassembled WGS sequence"/>
</dbReference>
<feature type="domain" description="Trs120/TRAPPC9 N-terminal" evidence="4">
    <location>
        <begin position="1"/>
        <end position="364"/>
    </location>
</feature>
<dbReference type="Pfam" id="PF26254">
    <property type="entry name" value="Ig_TRAPPC9-Trs120_1st"/>
    <property type="match status" value="1"/>
</dbReference>
<reference evidence="9 10" key="1">
    <citation type="journal article" date="2018" name="BMC Genomics">
        <title>Comparative genome analyses reveal sequence features reflecting distinct modes of host-adaptation between dicot and monocot powdery mildew.</title>
        <authorList>
            <person name="Wu Y."/>
            <person name="Ma X."/>
            <person name="Pan Z."/>
            <person name="Kale S.D."/>
            <person name="Song Y."/>
            <person name="King H."/>
            <person name="Zhang Q."/>
            <person name="Presley C."/>
            <person name="Deng X."/>
            <person name="Wei C.I."/>
            <person name="Xiao S."/>
        </authorList>
    </citation>
    <scope>NUCLEOTIDE SEQUENCE [LARGE SCALE GENOMIC DNA]</scope>
    <source>
        <strain evidence="9">UMSG3</strain>
    </source>
</reference>
<name>A0A420HT49_9PEZI</name>
<feature type="domain" description="Trs120/TRAPPC9 third Ig-like" evidence="7">
    <location>
        <begin position="1059"/>
        <end position="1223"/>
    </location>
</feature>
<evidence type="ECO:0000256" key="1">
    <source>
        <dbReference type="ARBA" id="ARBA00004555"/>
    </source>
</evidence>
<dbReference type="InterPro" id="IPR058563">
    <property type="entry name" value="Trs120_TRAPPC9_N"/>
</dbReference>
<proteinExistence type="predicted"/>
<dbReference type="GO" id="GO:0005802">
    <property type="term" value="C:trans-Golgi network"/>
    <property type="evidence" value="ECO:0007669"/>
    <property type="project" value="TreeGrafter"/>
</dbReference>
<dbReference type="InterPro" id="IPR013935">
    <property type="entry name" value="Trs120_TRAPPC9"/>
</dbReference>
<accession>A0A420HT49</accession>
<feature type="domain" description="Trs120/TRAPPC9 first Ig-like" evidence="6">
    <location>
        <begin position="719"/>
        <end position="908"/>
    </location>
</feature>
<feature type="compositionally biased region" description="Polar residues" evidence="3">
    <location>
        <begin position="242"/>
        <end position="255"/>
    </location>
</feature>
<organism evidence="9 10">
    <name type="scientific">Golovinomyces cichoracearum</name>
    <dbReference type="NCBI Taxonomy" id="62708"/>
    <lineage>
        <taxon>Eukaryota</taxon>
        <taxon>Fungi</taxon>
        <taxon>Dikarya</taxon>
        <taxon>Ascomycota</taxon>
        <taxon>Pezizomycotina</taxon>
        <taxon>Leotiomycetes</taxon>
        <taxon>Erysiphales</taxon>
        <taxon>Erysiphaceae</taxon>
        <taxon>Golovinomyces</taxon>
    </lineage>
</organism>
<keyword evidence="2" id="KW-0333">Golgi apparatus</keyword>
<evidence type="ECO:0000259" key="6">
    <source>
        <dbReference type="Pfam" id="PF26254"/>
    </source>
</evidence>
<dbReference type="InterPro" id="IPR058567">
    <property type="entry name" value="Ig_TRAPPC9_Trs120_3rd"/>
</dbReference>
<dbReference type="EMBL" id="MCBQ01016373">
    <property type="protein sequence ID" value="RKF60614.1"/>
    <property type="molecule type" value="Genomic_DNA"/>
</dbReference>
<sequence length="1388" mass="154552">MFSPLAFPMGMIVYDLTTFYPSDSCIALSIFELHREPTVIIGLADAAEINNFSPDKIDSGDSNEIQHQKIEIFLDTLDKDLRCLKDKYPKALVHKALLFDYAPEILAANQLPEDIMTIPPPEKCKRTTLKTAMCDISSRLLADMTLLVKSLQESISSSSLRQGQDINWNAINSEHKQQSSRRNSEDKIPGNLGESPSRISDRSQARKTMPIFRKDSNDSRPSPTYIKTRISNSFRSSTSNSPEITTYNSQADSQSNQRMTINRFHSASSINDKISAKNSILGFGSGSPIDHSNNVEKCRKFLVVGSIYMLAGRWPDALKELAEGAMIAKNILHHLWHAKALENILVSILMLAWCGLNFQIPQVCYASAEKAISVLGSQDSKSSTKSRMTSLQDLKHFLPEFLERILNTYSLAANKLGEVIPQISYSESVIRFSKLLTAVHLKEGLIDDDVLKFAVLGIPMKIIPKVAIPRLQIRPTRSEIVAILFQAFPSTSLENLPITDRTIILSSIASVLDSLGYRRKRALVIRELVSHLIHGLVRARIKGAAEIGVHPVAGLVAPNFSGNNSSGSCALELNPDDVEVGIDTLLRSLGQSYGVVSSSAIIGLDGSIDDSDEAVISRILQNASTRAFGNYKLKIDVLLASINMSEALPDFHGLLNFTVDLLRTVGSGVAPGPRSQNTSPSMNREEQLKLASNISRTLGAARNLGIKDLETEYWDEFLLRGIELEPQISSKRPILHKRSELPGVTLDSKSTSINPFIYNPFLRVHNSAPVDHLLVADEFTSFKVTLQNPFEFDIEIESLTLETEGVDYDSAVQKSTIGPYRTQTLNISGTPKESGQLKITGCNIKVRGCRRRRFPIFADPWSPQRDVKIRTIGIASLFQPKELFDTHKDSATLNPPKTSKLMLNVIKKQPVVVVKSTTLLQSSIAVLEGETKTFSITLQNFSTDTPVDLLLFSFKDSTEGPLKEVLKKRESAAAEQYECELTLSHKPALRWIKNDDNIHFISPGDTATFNIEVLGKPGLNNALIQIDYAYLGVPVQEVVENFHTRQISLPITITVKESVQLLSIDILPLSGNIPRSMWTKAGLMIDEESSIEPEDYCLLLLDLKNAWSDQLTVDLSINGGGSIEETIPSGITKRLMFPMRRIFVKDTSASIPSLDPSRQRQFIVNADKTSDKNEKEGLEVFWYREELLKVMYGSWYSKANPLKYGDIELRPIKLTLNMIKALRVDELAIKLSAGTKSTTKVELYTDTFAVLKIKITNKTSRSISSILRVQPSIRNQPQHLALDLGKRLLLNGLLQQRLPIISGAESIEIEFSMIALGRGEYEINALVEETHLFESEECRTLDNILTNEGGYDINKAKALAETKERRIWYSKKPLVILVRDKDSENDDE</sequence>
<feature type="domain" description="Trs120/TRAPPC9 TPR region" evidence="5">
    <location>
        <begin position="395"/>
        <end position="705"/>
    </location>
</feature>
<feature type="domain" description="Trs120/TRAPPC9 fourth Ig-like" evidence="8">
    <location>
        <begin position="1237"/>
        <end position="1379"/>
    </location>
</feature>
<protein>
    <submittedName>
        <fullName evidence="9">Transport protein particle subunit trs120</fullName>
    </submittedName>
</protein>
<comment type="subcellular location">
    <subcellularLocation>
        <location evidence="1">Golgi apparatus</location>
    </subcellularLocation>
</comment>
<dbReference type="InterPro" id="IPR058564">
    <property type="entry name" value="TPR_TRAPPC9_Trs120"/>
</dbReference>
<evidence type="ECO:0000259" key="5">
    <source>
        <dbReference type="Pfam" id="PF26251"/>
    </source>
</evidence>
<dbReference type="Pfam" id="PF26280">
    <property type="entry name" value="Ig_TRAPPC9-Trs120_2nd"/>
    <property type="match status" value="1"/>
</dbReference>
<evidence type="ECO:0000259" key="8">
    <source>
        <dbReference type="Pfam" id="PF26283"/>
    </source>
</evidence>
<feature type="compositionally biased region" description="Basic and acidic residues" evidence="3">
    <location>
        <begin position="173"/>
        <end position="188"/>
    </location>
</feature>
<dbReference type="STRING" id="62708.A0A420HT49"/>
<evidence type="ECO:0000256" key="2">
    <source>
        <dbReference type="ARBA" id="ARBA00023034"/>
    </source>
</evidence>
<feature type="region of interest" description="Disordered" evidence="3">
    <location>
        <begin position="173"/>
        <end position="255"/>
    </location>
</feature>
<evidence type="ECO:0000256" key="3">
    <source>
        <dbReference type="SAM" id="MobiDB-lite"/>
    </source>
</evidence>
<dbReference type="Pfam" id="PF08626">
    <property type="entry name" value="TRAPPC9-Trs120"/>
    <property type="match status" value="1"/>
</dbReference>
<dbReference type="InterPro" id="IPR058565">
    <property type="entry name" value="Ig_TRAPPC9_Trs120_1st"/>
</dbReference>
<evidence type="ECO:0000259" key="7">
    <source>
        <dbReference type="Pfam" id="PF26282"/>
    </source>
</evidence>
<evidence type="ECO:0000259" key="4">
    <source>
        <dbReference type="Pfam" id="PF08626"/>
    </source>
</evidence>
<dbReference type="PANTHER" id="PTHR21512">
    <property type="entry name" value="TRAFFICKING PROTEIN PARTICLE COMPLEX SUBUNIT 9"/>
    <property type="match status" value="1"/>
</dbReference>
<dbReference type="Pfam" id="PF26251">
    <property type="entry name" value="TPR_TRAPPC9-Trs120"/>
    <property type="match status" value="1"/>
</dbReference>
<evidence type="ECO:0000313" key="10">
    <source>
        <dbReference type="Proteomes" id="UP000283383"/>
    </source>
</evidence>
<dbReference type="PANTHER" id="PTHR21512:SF5">
    <property type="entry name" value="TRAFFICKING PROTEIN PARTICLE COMPLEX SUBUNIT 9"/>
    <property type="match status" value="1"/>
</dbReference>
<evidence type="ECO:0000313" key="9">
    <source>
        <dbReference type="EMBL" id="RKF60614.1"/>
    </source>
</evidence>
<feature type="compositionally biased region" description="Low complexity" evidence="3">
    <location>
        <begin position="228"/>
        <end position="241"/>
    </location>
</feature>
<keyword evidence="10" id="KW-1185">Reference proteome</keyword>
<dbReference type="InterPro" id="IPR058568">
    <property type="entry name" value="Ig_TRAPPC9_Trs120_4th"/>
</dbReference>
<comment type="caution">
    <text evidence="9">The sequence shown here is derived from an EMBL/GenBank/DDBJ whole genome shotgun (WGS) entry which is preliminary data.</text>
</comment>
<dbReference type="Pfam" id="PF26283">
    <property type="entry name" value="Ig_TRAPPC9-Trs120_4th"/>
    <property type="match status" value="1"/>
</dbReference>
<dbReference type="Pfam" id="PF26282">
    <property type="entry name" value="Ig_TRAPPC9-Trs120_3rd"/>
    <property type="match status" value="1"/>
</dbReference>